<accession>A0A4Y8LFA4</accession>
<dbReference type="PANTHER" id="PTHR13847">
    <property type="entry name" value="SARCOSINE DEHYDROGENASE-RELATED"/>
    <property type="match status" value="1"/>
</dbReference>
<protein>
    <submittedName>
        <fullName evidence="2">FAD-binding oxidoreductase</fullName>
    </submittedName>
</protein>
<reference evidence="2 3" key="1">
    <citation type="submission" date="2019-03" db="EMBL/GenBank/DDBJ databases">
        <authorList>
            <person name="Yang Y."/>
        </authorList>
    </citation>
    <scope>NUCLEOTIDE SEQUENCE [LARGE SCALE GENOMIC DNA]</scope>
    <source>
        <strain evidence="2 3">ASL-1</strain>
    </source>
</reference>
<dbReference type="PANTHER" id="PTHR13847:SF201">
    <property type="entry name" value="PUTATIBE OXIDOREDUCTASE"/>
    <property type="match status" value="1"/>
</dbReference>
<name>A0A4Y8LFA4_9BACL</name>
<dbReference type="OrthoDB" id="571248at2"/>
<evidence type="ECO:0000313" key="2">
    <source>
        <dbReference type="EMBL" id="TFE01494.1"/>
    </source>
</evidence>
<dbReference type="AlphaFoldDB" id="A0A4Y8LFA4"/>
<keyword evidence="3" id="KW-1185">Reference proteome</keyword>
<dbReference type="Proteomes" id="UP000297776">
    <property type="component" value="Unassembled WGS sequence"/>
</dbReference>
<dbReference type="Gene3D" id="3.50.50.60">
    <property type="entry name" value="FAD/NAD(P)-binding domain"/>
    <property type="match status" value="1"/>
</dbReference>
<dbReference type="InterPro" id="IPR006076">
    <property type="entry name" value="FAD-dep_OxRdtase"/>
</dbReference>
<organism evidence="2 3">
    <name type="scientific">Jeotgalibacillus salarius</name>
    <dbReference type="NCBI Taxonomy" id="546023"/>
    <lineage>
        <taxon>Bacteria</taxon>
        <taxon>Bacillati</taxon>
        <taxon>Bacillota</taxon>
        <taxon>Bacilli</taxon>
        <taxon>Bacillales</taxon>
        <taxon>Caryophanaceae</taxon>
        <taxon>Jeotgalibacillus</taxon>
    </lineage>
</organism>
<gene>
    <name evidence="2" type="ORF">E2626_07940</name>
</gene>
<dbReference type="RefSeq" id="WP_134381212.1">
    <property type="nucleotide sequence ID" value="NZ_SORX01000004.1"/>
</dbReference>
<dbReference type="Pfam" id="PF01266">
    <property type="entry name" value="DAO"/>
    <property type="match status" value="1"/>
</dbReference>
<dbReference type="SUPFAM" id="SSF51905">
    <property type="entry name" value="FAD/NAD(P)-binding domain"/>
    <property type="match status" value="1"/>
</dbReference>
<feature type="domain" description="FAD dependent oxidoreductase" evidence="1">
    <location>
        <begin position="30"/>
        <end position="385"/>
    </location>
</feature>
<evidence type="ECO:0000259" key="1">
    <source>
        <dbReference type="Pfam" id="PF01266"/>
    </source>
</evidence>
<evidence type="ECO:0000313" key="3">
    <source>
        <dbReference type="Proteomes" id="UP000297776"/>
    </source>
</evidence>
<dbReference type="GO" id="GO:0005737">
    <property type="term" value="C:cytoplasm"/>
    <property type="evidence" value="ECO:0007669"/>
    <property type="project" value="TreeGrafter"/>
</dbReference>
<proteinExistence type="predicted"/>
<sequence>MKRQTGTYYWPTTFPDAPSYPPLETDLSCDVLIIGGGSSGAQCAYYLADHDLNAVVIEKSTIASGSTVTNTAILQYSGEKMFTSLVNTFGEDYVARHLQLLKQAIDEIEGASKSSSIDCEFNRRDTLYSASCPEDVDKLKKEYNYLKQHDCEVDFLEKDEIEAKYPFSREAAIYSYHDGEVNPFKYTHALFEEAVAQGVRVYEQTEMNGQHFDQERGTTIVTTKKGYSIEARHVIFAAGYEGMDIKKEKKASFESTFTITTNPVDDLSAWYNRTLLWETARPYLYCRTTKDNRVIIGGLDENTDEERDRNSKLTHKKYQLIEEFNKLFPDIHVEPEYYLASSYGGIVDGVPVVGKYEEFPGCYFVFAFGDNGMVYGQALARLIAEEIVKGSSPDLAMYVQERPLLKRV</sequence>
<comment type="caution">
    <text evidence="2">The sequence shown here is derived from an EMBL/GenBank/DDBJ whole genome shotgun (WGS) entry which is preliminary data.</text>
</comment>
<dbReference type="EMBL" id="SORX01000004">
    <property type="protein sequence ID" value="TFE01494.1"/>
    <property type="molecule type" value="Genomic_DNA"/>
</dbReference>
<dbReference type="Gene3D" id="3.30.9.10">
    <property type="entry name" value="D-Amino Acid Oxidase, subunit A, domain 2"/>
    <property type="match status" value="1"/>
</dbReference>
<dbReference type="InterPro" id="IPR036188">
    <property type="entry name" value="FAD/NAD-bd_sf"/>
</dbReference>